<feature type="binding site" evidence="6">
    <location>
        <position position="130"/>
    </location>
    <ligand>
        <name>Zn(2+)</name>
        <dbReference type="ChEBI" id="CHEBI:29105"/>
        <label>1</label>
        <note>catalytic</note>
    </ligand>
</feature>
<feature type="binding site" evidence="6">
    <location>
        <position position="137"/>
    </location>
    <ligand>
        <name>Zn(2+)</name>
        <dbReference type="ChEBI" id="CHEBI:29105"/>
        <label>2</label>
    </ligand>
</feature>
<dbReference type="PANTHER" id="PTHR15910:SF1">
    <property type="entry name" value="ARCHAEMETZINCIN-2"/>
    <property type="match status" value="1"/>
</dbReference>
<dbReference type="GO" id="GO:0008270">
    <property type="term" value="F:zinc ion binding"/>
    <property type="evidence" value="ECO:0007669"/>
    <property type="project" value="UniProtKB-UniRule"/>
</dbReference>
<dbReference type="CDD" id="cd11375">
    <property type="entry name" value="Peptidase_M54"/>
    <property type="match status" value="1"/>
</dbReference>
<evidence type="ECO:0000256" key="1">
    <source>
        <dbReference type="ARBA" id="ARBA00022670"/>
    </source>
</evidence>
<accession>A0A832T6Z9</accession>
<feature type="binding site" evidence="6">
    <location>
        <position position="161"/>
    </location>
    <ligand>
        <name>Zn(2+)</name>
        <dbReference type="ChEBI" id="CHEBI:29105"/>
        <label>2</label>
    </ligand>
</feature>
<feature type="binding site" evidence="6">
    <location>
        <position position="164"/>
    </location>
    <ligand>
        <name>Zn(2+)</name>
        <dbReference type="ChEBI" id="CHEBI:29105"/>
        <label>2</label>
    </ligand>
</feature>
<dbReference type="HAMAP" id="MF_01842">
    <property type="entry name" value="Archaemetzincin"/>
    <property type="match status" value="1"/>
</dbReference>
<reference evidence="7" key="1">
    <citation type="journal article" date="2020" name="bioRxiv">
        <title>A rank-normalized archaeal taxonomy based on genome phylogeny resolves widespread incomplete and uneven classifications.</title>
        <authorList>
            <person name="Rinke C."/>
            <person name="Chuvochina M."/>
            <person name="Mussig A.J."/>
            <person name="Chaumeil P.-A."/>
            <person name="Waite D.W."/>
            <person name="Whitman W.B."/>
            <person name="Parks D.H."/>
            <person name="Hugenholtz P."/>
        </authorList>
    </citation>
    <scope>NUCLEOTIDE SEQUENCE</scope>
    <source>
        <strain evidence="7">UBA8849</strain>
    </source>
</reference>
<dbReference type="InterPro" id="IPR012091">
    <property type="entry name" value="Pept_M54_archaemetzncn_arc/bac"/>
</dbReference>
<name>A0A832T6Z9_9EURY</name>
<gene>
    <name evidence="6" type="primary">amzA</name>
    <name evidence="7" type="ORF">HA335_06020</name>
</gene>
<proteinExistence type="inferred from homology"/>
<dbReference type="InterPro" id="IPR024079">
    <property type="entry name" value="MetalloPept_cat_dom_sf"/>
</dbReference>
<feature type="active site" description="Proton acceptor" evidence="6">
    <location>
        <position position="127"/>
    </location>
</feature>
<keyword evidence="2 6" id="KW-0479">Metal-binding</keyword>
<dbReference type="NCBIfam" id="NF033823">
    <property type="entry name" value="archmetzin"/>
    <property type="match status" value="1"/>
</dbReference>
<dbReference type="PANTHER" id="PTHR15910">
    <property type="entry name" value="ARCHAEMETZINCIN"/>
    <property type="match status" value="1"/>
</dbReference>
<dbReference type="AlphaFoldDB" id="A0A832T6Z9"/>
<feature type="binding site" evidence="6">
    <location>
        <position position="126"/>
    </location>
    <ligand>
        <name>Zn(2+)</name>
        <dbReference type="ChEBI" id="CHEBI:29105"/>
        <label>1</label>
        <note>catalytic</note>
    </ligand>
</feature>
<comment type="subunit">
    <text evidence="6">Monomer.</text>
</comment>
<dbReference type="Pfam" id="PF07998">
    <property type="entry name" value="Peptidase_M54"/>
    <property type="match status" value="1"/>
</dbReference>
<evidence type="ECO:0000256" key="6">
    <source>
        <dbReference type="HAMAP-Rule" id="MF_01842"/>
    </source>
</evidence>
<dbReference type="GO" id="GO:0006508">
    <property type="term" value="P:proteolysis"/>
    <property type="evidence" value="ECO:0007669"/>
    <property type="project" value="UniProtKB-UniRule"/>
</dbReference>
<evidence type="ECO:0000313" key="7">
    <source>
        <dbReference type="EMBL" id="HII60104.1"/>
    </source>
</evidence>
<comment type="cofactor">
    <cofactor evidence="6">
        <name>Zn(2+)</name>
        <dbReference type="ChEBI" id="CHEBI:29105"/>
    </cofactor>
    <text evidence="6">Binds 2 Zn(2+) ions per subunit. One is catalytic, whereas the other seems to have a structural role.</text>
</comment>
<sequence>MIMRICIQPVGDVNDEILKFLKKKFGEVFGMCEILPKIDIPIYAYNFSRGQFNSTLILKSLPTVEDIVLGVTEVDIYADNLNFVFGEAELFGKRALISLARLRPEFYGLPPNKDVLKIRALKEAIHEIGHVLGLIHCENKRCVMSFSNSIIDVDLKDWRYCKKCLKKLQDRGIYISI</sequence>
<evidence type="ECO:0000313" key="8">
    <source>
        <dbReference type="Proteomes" id="UP000645676"/>
    </source>
</evidence>
<keyword evidence="4 6" id="KW-0862">Zinc</keyword>
<dbReference type="SUPFAM" id="SSF55486">
    <property type="entry name" value="Metalloproteases ('zincins'), catalytic domain"/>
    <property type="match status" value="1"/>
</dbReference>
<dbReference type="EC" id="3.4.-.-" evidence="6"/>
<evidence type="ECO:0000256" key="3">
    <source>
        <dbReference type="ARBA" id="ARBA00022801"/>
    </source>
</evidence>
<evidence type="ECO:0000256" key="2">
    <source>
        <dbReference type="ARBA" id="ARBA00022723"/>
    </source>
</evidence>
<organism evidence="7 8">
    <name type="scientific">Methanocaldococcus jannaschii</name>
    <dbReference type="NCBI Taxonomy" id="2190"/>
    <lineage>
        <taxon>Archaea</taxon>
        <taxon>Methanobacteriati</taxon>
        <taxon>Methanobacteriota</taxon>
        <taxon>Methanomada group</taxon>
        <taxon>Methanococci</taxon>
        <taxon>Methanococcales</taxon>
        <taxon>Methanocaldococcaceae</taxon>
        <taxon>Methanocaldococcus</taxon>
    </lineage>
</organism>
<feature type="binding site" evidence="6">
    <location>
        <position position="136"/>
    </location>
    <ligand>
        <name>Zn(2+)</name>
        <dbReference type="ChEBI" id="CHEBI:29105"/>
        <label>1</label>
        <note>catalytic</note>
    </ligand>
</feature>
<evidence type="ECO:0000256" key="5">
    <source>
        <dbReference type="ARBA" id="ARBA00023049"/>
    </source>
</evidence>
<dbReference type="GO" id="GO:0008237">
    <property type="term" value="F:metallopeptidase activity"/>
    <property type="evidence" value="ECO:0007669"/>
    <property type="project" value="UniProtKB-UniRule"/>
</dbReference>
<comment type="function">
    <text evidence="6">Probable zinc metalloprotease whose natural substrate is unknown.</text>
</comment>
<comment type="similarity">
    <text evidence="6">Belongs to the peptidase M54 family.</text>
</comment>
<evidence type="ECO:0000256" key="4">
    <source>
        <dbReference type="ARBA" id="ARBA00022833"/>
    </source>
</evidence>
<keyword evidence="5 6" id="KW-0482">Metalloprotease</keyword>
<feature type="binding site" evidence="6">
    <location>
        <position position="142"/>
    </location>
    <ligand>
        <name>Zn(2+)</name>
        <dbReference type="ChEBI" id="CHEBI:29105"/>
        <label>2</label>
    </ligand>
</feature>
<keyword evidence="3 6" id="KW-0378">Hydrolase</keyword>
<dbReference type="EMBL" id="DUJR01000033">
    <property type="protein sequence ID" value="HII60104.1"/>
    <property type="molecule type" value="Genomic_DNA"/>
</dbReference>
<protein>
    <recommendedName>
        <fullName evidence="6">Archaemetzincin</fullName>
        <ecNumber evidence="6">3.4.-.-</ecNumber>
    </recommendedName>
</protein>
<dbReference type="RefSeq" id="WP_064496451.1">
    <property type="nucleotide sequence ID" value="NC_000909.1"/>
</dbReference>
<dbReference type="InterPro" id="IPR012962">
    <property type="entry name" value="Pept_M54_archaemetzincn"/>
</dbReference>
<comment type="caution">
    <text evidence="7">The sequence shown here is derived from an EMBL/GenBank/DDBJ whole genome shotgun (WGS) entry which is preliminary data.</text>
</comment>
<keyword evidence="1 6" id="KW-0645">Protease</keyword>
<dbReference type="Gene3D" id="3.40.390.10">
    <property type="entry name" value="Collagenase (Catalytic Domain)"/>
    <property type="match status" value="1"/>
</dbReference>
<dbReference type="Proteomes" id="UP000645676">
    <property type="component" value="Unassembled WGS sequence"/>
</dbReference>
<dbReference type="PIRSF" id="PIRSF005785">
    <property type="entry name" value="Zn-prot_arch"/>
    <property type="match status" value="1"/>
</dbReference>